<dbReference type="AlphaFoldDB" id="A0A383WJN1"/>
<reference evidence="3 4" key="1">
    <citation type="submission" date="2016-10" db="EMBL/GenBank/DDBJ databases">
        <authorList>
            <person name="Cai Z."/>
        </authorList>
    </citation>
    <scope>NUCLEOTIDE SEQUENCE [LARGE SCALE GENOMIC DNA]</scope>
</reference>
<dbReference type="EMBL" id="FNXT01000918">
    <property type="protein sequence ID" value="SZX69283.1"/>
    <property type="molecule type" value="Genomic_DNA"/>
</dbReference>
<feature type="compositionally biased region" description="Low complexity" evidence="1">
    <location>
        <begin position="97"/>
        <end position="114"/>
    </location>
</feature>
<feature type="region of interest" description="Disordered" evidence="1">
    <location>
        <begin position="81"/>
        <end position="114"/>
    </location>
</feature>
<dbReference type="EMBL" id="FNXT01001291">
    <property type="protein sequence ID" value="SZX77667.1"/>
    <property type="molecule type" value="Genomic_DNA"/>
</dbReference>
<proteinExistence type="predicted"/>
<sequence>MFINLVLDHCAPATDGQVRARDLWTALGGDTGQAALDYIPTAQWSPQLLAILQQRLTAQRDALTLLSTQQDYKILLEVQQQTPPQRLARPPGQEPYTQPYSPAAAAAADTPSSTANELLQQALQQQEQLQQQLQQQQVLDLEQGQAGLPAQQPQMLQMLSAMATMQAASAAAAAARVQPQPQPAAHSYSRPILVQGKSYYPVQVLALKFWLAMDIMFGLAGPEGTQQYAKLGLPGAQGKLGFIAFADQVLRYREMFTHLEAVGLMPATEVYVRGLNEGMRQYARNMLDLPGQAGMMPRQLAAMREERHARQAASILTGNALHVYAGQPAAAGTS</sequence>
<evidence type="ECO:0000256" key="1">
    <source>
        <dbReference type="SAM" id="MobiDB-lite"/>
    </source>
</evidence>
<protein>
    <submittedName>
        <fullName evidence="3">Uncharacterized protein</fullName>
    </submittedName>
</protein>
<keyword evidence="4" id="KW-1185">Reference proteome</keyword>
<organism evidence="3 4">
    <name type="scientific">Tetradesmus obliquus</name>
    <name type="common">Green alga</name>
    <name type="synonym">Acutodesmus obliquus</name>
    <dbReference type="NCBI Taxonomy" id="3088"/>
    <lineage>
        <taxon>Eukaryota</taxon>
        <taxon>Viridiplantae</taxon>
        <taxon>Chlorophyta</taxon>
        <taxon>core chlorophytes</taxon>
        <taxon>Chlorophyceae</taxon>
        <taxon>CS clade</taxon>
        <taxon>Sphaeropleales</taxon>
        <taxon>Scenedesmaceae</taxon>
        <taxon>Tetradesmus</taxon>
    </lineage>
</organism>
<name>A0A383WJN1_TETOB</name>
<evidence type="ECO:0000313" key="3">
    <source>
        <dbReference type="EMBL" id="SZX77667.1"/>
    </source>
</evidence>
<dbReference type="Proteomes" id="UP000256970">
    <property type="component" value="Unassembled WGS sequence"/>
</dbReference>
<evidence type="ECO:0000313" key="4">
    <source>
        <dbReference type="Proteomes" id="UP000256970"/>
    </source>
</evidence>
<accession>A0A383WJN1</accession>
<evidence type="ECO:0000313" key="2">
    <source>
        <dbReference type="EMBL" id="SZX69283.1"/>
    </source>
</evidence>
<gene>
    <name evidence="3" type="ORF">BQ4739_LOCUS18017</name>
    <name evidence="2" type="ORF">BQ4739_LOCUS9574</name>
</gene>